<reference evidence="3 4" key="1">
    <citation type="journal article" date="2020" name="Mol. Plant Pathol.">
        <title>Plasmid composition and the chpG gene determine the virulence level of Clavibacter capsici natural isolates in pepper.</title>
        <authorList>
            <person name="Hwang I.S."/>
            <person name="Lee H.M."/>
            <person name="Oh E.J."/>
            <person name="Lee S."/>
            <person name="Heu S."/>
            <person name="Oh C.S."/>
        </authorList>
    </citation>
    <scope>NUCLEOTIDE SEQUENCE [LARGE SCALE GENOMIC DNA]</scope>
    <source>
        <strain evidence="3 4">1101</strain>
    </source>
</reference>
<dbReference type="InterPro" id="IPR006827">
    <property type="entry name" value="Lant_deHydtase_N"/>
</dbReference>
<keyword evidence="4" id="KW-1185">Reference proteome</keyword>
<dbReference type="InterPro" id="IPR023809">
    <property type="entry name" value="Thiopep_bacteriocin_synth_dom"/>
</dbReference>
<evidence type="ECO:0000313" key="4">
    <source>
        <dbReference type="Proteomes" id="UP000503164"/>
    </source>
</evidence>
<dbReference type="RefSeq" id="WP_053775907.1">
    <property type="nucleotide sequence ID" value="NZ_CP012575.1"/>
</dbReference>
<accession>A0A0M3RS35</accession>
<feature type="domain" description="Thiopeptide-type bacteriocin biosynthesis" evidence="2">
    <location>
        <begin position="770"/>
        <end position="1020"/>
    </location>
</feature>
<dbReference type="KEGG" id="ccap:AES38_14935"/>
<sequence>MNEPTARYRYQPAGFSMTRTTLSPLKPLIDAYASVIDAEALRSLIDPRLEVAIDYASPGLSSWYRSATPQQLNIAESNKARSLLRYIIRSRSRPTPFGLFAATSAGPLADPEHPVDADTVDPDAVIVHSRPDMALIDSLHRKEILTLPPDAPVRSNALRRVIHGRVTLPAAFAMGATDAGADLSIKAAPAALLALERAADGITLDGLRTGLRDHYEGRASTAVLNALLTNLLELGFLIPEDTPSLVYGGYRPDRFLRGLPGRTSDMLRQLVWTARANSVDEIGQHLERATLLFPSESNRAPIDLHLTTPTHHLALSRVTAERIADAATFMQAVAPASGEGDVANEYPLRAYHAQFLDRYGFGGAVRIADLVDGHLGLGSVGEHIASPLEVPSQPGRLTAYESVLSDVLMRGLQEGAFLVEITEALEARMRLAVGSQGTARTPVHAIDVFAQVGRHHEGDGEDLIVLNSASVAEGGSAFGRFAHVLTHEVRESLRALAMTPSPQTAVPTQMVDFPQAARGANVSVTPSSTDTRIVVNGGQTDAEGLALDISDVYVTSDYDRLILWSRKLDREITIRRSHVLNPEMSNPVARLLTVLSDHSRRPLGGFSWGTFEGSLRLPRVVRRGVVLRAGEWTLPKADIDTTDATVARELVDAWRQTWQVPDLVYEVEEDNRLLLDLDNDFAVMHILGELRTRKHLRFQEVLPGPDQLRSTDAAGEGLVTEVVVPIALVAVPSGSDRGAHASLDHHASPSWAAVHEPHFIDDPLQVDDEWLSLQVYEPAAQHRRTLLELDEMLGHLLRGSPRSRWYFVQYQDPRPHLRIRLHVGEDRAALTQALRAWWEPRRIEGLLRDVLEVPYRPEKGRYGGAAMFTFFETFFAKESSAYLAALRTTSELDDMAVAVAMLDAYARTVFDTLEERLAFVKGGVVGAERNPKSIRYLRENRAVLHALVSSSSGADHDPPAIGEGLRDLAASSERAFGALLRSVRDLGWDDLADAHREGILRSVWHMTCNRVLDHRSLADEEVFDVWRGALQSQRGRLTYLEEASSHA</sequence>
<proteinExistence type="predicted"/>
<dbReference type="NCBIfam" id="TIGR03891">
    <property type="entry name" value="thiopep_ocin"/>
    <property type="match status" value="1"/>
</dbReference>
<geneLocation type="plasmid" evidence="3 4">
    <name>pCM2_1101</name>
</geneLocation>
<keyword evidence="3" id="KW-0614">Plasmid</keyword>
<protein>
    <submittedName>
        <fullName evidence="3">Lantibiotic dehydratase</fullName>
    </submittedName>
</protein>
<dbReference type="Pfam" id="PF04738">
    <property type="entry name" value="Lant_dehydr_N"/>
    <property type="match status" value="1"/>
</dbReference>
<dbReference type="Proteomes" id="UP000503164">
    <property type="component" value="Plasmid pCM2_1101"/>
</dbReference>
<evidence type="ECO:0000259" key="2">
    <source>
        <dbReference type="Pfam" id="PF14028"/>
    </source>
</evidence>
<dbReference type="AlphaFoldDB" id="A0A0M3RS35"/>
<dbReference type="EMBL" id="CP048050">
    <property type="protein sequence ID" value="QIS46506.1"/>
    <property type="molecule type" value="Genomic_DNA"/>
</dbReference>
<evidence type="ECO:0000313" key="3">
    <source>
        <dbReference type="EMBL" id="QIS46506.1"/>
    </source>
</evidence>
<name>A0A0M3RS35_9MICO</name>
<dbReference type="Pfam" id="PF14028">
    <property type="entry name" value="Lant_dehydr_C"/>
    <property type="match status" value="1"/>
</dbReference>
<evidence type="ECO:0000259" key="1">
    <source>
        <dbReference type="Pfam" id="PF04738"/>
    </source>
</evidence>
<organism evidence="3 4">
    <name type="scientific">Clavibacter capsici</name>
    <dbReference type="NCBI Taxonomy" id="1874630"/>
    <lineage>
        <taxon>Bacteria</taxon>
        <taxon>Bacillati</taxon>
        <taxon>Actinomycetota</taxon>
        <taxon>Actinomycetes</taxon>
        <taxon>Micrococcales</taxon>
        <taxon>Microbacteriaceae</taxon>
        <taxon>Clavibacter</taxon>
    </lineage>
</organism>
<gene>
    <name evidence="3" type="ORF">GW570_15120</name>
</gene>
<feature type="domain" description="Lantibiotic dehydratase N-terminal" evidence="1">
    <location>
        <begin position="46"/>
        <end position="681"/>
    </location>
</feature>